<proteinExistence type="predicted"/>
<keyword evidence="2" id="KW-1185">Reference proteome</keyword>
<evidence type="ECO:0008006" key="3">
    <source>
        <dbReference type="Google" id="ProtNLM"/>
    </source>
</evidence>
<evidence type="ECO:0000313" key="2">
    <source>
        <dbReference type="Proteomes" id="UP000197019"/>
    </source>
</evidence>
<organism evidence="1 2">
    <name type="scientific">Methylovulum psychrotolerans</name>
    <dbReference type="NCBI Taxonomy" id="1704499"/>
    <lineage>
        <taxon>Bacteria</taxon>
        <taxon>Pseudomonadati</taxon>
        <taxon>Pseudomonadota</taxon>
        <taxon>Gammaproteobacteria</taxon>
        <taxon>Methylococcales</taxon>
        <taxon>Methylococcaceae</taxon>
        <taxon>Methylovulum</taxon>
    </lineage>
</organism>
<dbReference type="RefSeq" id="WP_088621062.1">
    <property type="nucleotide sequence ID" value="NZ_CP022129.1"/>
</dbReference>
<dbReference type="AlphaFoldDB" id="A0A1Z4C3T3"/>
<sequence length="97" mass="10725">MGLSKKWIGHIEAWQASGLPQADFCRQQQLNAKTFAARLCEYRRVQPALPPPPAFIPVQVQVPASEPFVLRHTGGHSLELPPGVSAAWLAELWRCLG</sequence>
<name>A0A1Z4C3T3_9GAMM</name>
<dbReference type="NCBIfam" id="NF047593">
    <property type="entry name" value="IS66_ISAeme5_TnpA"/>
    <property type="match status" value="1"/>
</dbReference>
<dbReference type="OrthoDB" id="5570480at2"/>
<accession>A0A1Z4C3T3</accession>
<gene>
    <name evidence="1" type="ORF">CEK71_20190</name>
</gene>
<evidence type="ECO:0000313" key="1">
    <source>
        <dbReference type="EMBL" id="ASF48192.1"/>
    </source>
</evidence>
<dbReference type="EMBL" id="CP022129">
    <property type="protein sequence ID" value="ASF48192.1"/>
    <property type="molecule type" value="Genomic_DNA"/>
</dbReference>
<dbReference type="KEGG" id="mpsy:CEK71_20190"/>
<protein>
    <recommendedName>
        <fullName evidence="3">IS66 family insertion sequence element accessory protein TnpB</fullName>
    </recommendedName>
</protein>
<dbReference type="Proteomes" id="UP000197019">
    <property type="component" value="Chromosome"/>
</dbReference>
<reference evidence="1 2" key="1">
    <citation type="submission" date="2017-06" db="EMBL/GenBank/DDBJ databases">
        <title>Genome Sequencing of the methanotroph Methylovulum psychrotolerants str. HV10-M2 isolated from a high-altitude environment.</title>
        <authorList>
            <person name="Mateos-Rivera A."/>
        </authorList>
    </citation>
    <scope>NUCLEOTIDE SEQUENCE [LARGE SCALE GENOMIC DNA]</scope>
    <source>
        <strain evidence="1 2">HV10_M2</strain>
    </source>
</reference>